<dbReference type="EMBL" id="CP002819">
    <property type="protein sequence ID" value="AEG69092.1"/>
    <property type="molecule type" value="Genomic_DNA"/>
</dbReference>
<accession>F6G0W2</accession>
<evidence type="ECO:0000313" key="3">
    <source>
        <dbReference type="Proteomes" id="UP000007953"/>
    </source>
</evidence>
<sequence>MAATRGLATAIDAGPSPARNKHRPPDTPIDPVGQIKAGARATPGRRSR</sequence>
<dbReference type="HOGENOM" id="CLU_3157015_0_0_4"/>
<dbReference type="AlphaFoldDB" id="F6G0W2"/>
<dbReference type="KEGG" id="rsn:RSPO_c01792"/>
<dbReference type="Proteomes" id="UP000007953">
    <property type="component" value="Chromosome"/>
</dbReference>
<evidence type="ECO:0000313" key="2">
    <source>
        <dbReference type="EMBL" id="AEG69092.1"/>
    </source>
</evidence>
<organism evidence="2 3">
    <name type="scientific">Ralstonia solanacearum (strain Po82)</name>
    <dbReference type="NCBI Taxonomy" id="1031711"/>
    <lineage>
        <taxon>Bacteria</taxon>
        <taxon>Pseudomonadati</taxon>
        <taxon>Pseudomonadota</taxon>
        <taxon>Betaproteobacteria</taxon>
        <taxon>Burkholderiales</taxon>
        <taxon>Burkholderiaceae</taxon>
        <taxon>Ralstonia</taxon>
        <taxon>Ralstonia solanacearum species complex</taxon>
    </lineage>
</organism>
<proteinExistence type="predicted"/>
<reference evidence="2 3" key="1">
    <citation type="journal article" date="2011" name="J. Bacteriol.">
        <title>Complete genome sequence of the plant pathogen Ralstonia solanacearum strain Po82.</title>
        <authorList>
            <person name="Xu J."/>
            <person name="Zheng H.J."/>
            <person name="Liu L."/>
            <person name="Pan Z.C."/>
            <person name="Prior P."/>
            <person name="Tang B."/>
            <person name="Xu J.S."/>
            <person name="Zhang H."/>
            <person name="Tian Q."/>
            <person name="Zhang L.Q."/>
            <person name="Feng J."/>
        </authorList>
    </citation>
    <scope>NUCLEOTIDE SEQUENCE [LARGE SCALE GENOMIC DNA]</scope>
    <source>
        <strain evidence="2 3">Po82</strain>
    </source>
</reference>
<protein>
    <submittedName>
        <fullName evidence="2">Uncharacterized protein</fullName>
    </submittedName>
</protein>
<name>F6G0W2_RALS8</name>
<gene>
    <name evidence="2" type="ordered locus">RSPO_c01792</name>
</gene>
<feature type="region of interest" description="Disordered" evidence="1">
    <location>
        <begin position="1"/>
        <end position="48"/>
    </location>
</feature>
<evidence type="ECO:0000256" key="1">
    <source>
        <dbReference type="SAM" id="MobiDB-lite"/>
    </source>
</evidence>